<protein>
    <submittedName>
        <fullName evidence="3">Uncharacterized protein</fullName>
    </submittedName>
</protein>
<keyword evidence="2" id="KW-1133">Transmembrane helix</keyword>
<evidence type="ECO:0000256" key="1">
    <source>
        <dbReference type="SAM" id="MobiDB-lite"/>
    </source>
</evidence>
<organism evidence="3 4">
    <name type="scientific">Linum trigynum</name>
    <dbReference type="NCBI Taxonomy" id="586398"/>
    <lineage>
        <taxon>Eukaryota</taxon>
        <taxon>Viridiplantae</taxon>
        <taxon>Streptophyta</taxon>
        <taxon>Embryophyta</taxon>
        <taxon>Tracheophyta</taxon>
        <taxon>Spermatophyta</taxon>
        <taxon>Magnoliopsida</taxon>
        <taxon>eudicotyledons</taxon>
        <taxon>Gunneridae</taxon>
        <taxon>Pentapetalae</taxon>
        <taxon>rosids</taxon>
        <taxon>fabids</taxon>
        <taxon>Malpighiales</taxon>
        <taxon>Linaceae</taxon>
        <taxon>Linum</taxon>
    </lineage>
</organism>
<gene>
    <name evidence="3" type="ORF">LTRI10_LOCUS48706</name>
</gene>
<name>A0AAV2GFF8_9ROSI</name>
<proteinExistence type="predicted"/>
<evidence type="ECO:0000256" key="2">
    <source>
        <dbReference type="SAM" id="Phobius"/>
    </source>
</evidence>
<evidence type="ECO:0000313" key="3">
    <source>
        <dbReference type="EMBL" id="CAL1409186.1"/>
    </source>
</evidence>
<feature type="transmembrane region" description="Helical" evidence="2">
    <location>
        <begin position="42"/>
        <end position="62"/>
    </location>
</feature>
<accession>A0AAV2GFF8</accession>
<dbReference type="Proteomes" id="UP001497516">
    <property type="component" value="Chromosome 8"/>
</dbReference>
<evidence type="ECO:0000313" key="4">
    <source>
        <dbReference type="Proteomes" id="UP001497516"/>
    </source>
</evidence>
<keyword evidence="2" id="KW-0812">Transmembrane</keyword>
<dbReference type="AlphaFoldDB" id="A0AAV2GFF8"/>
<sequence length="82" mass="9560">MGHNMFRRFKTRSSDHRGESPENQHRGESRRIPFPIASTARLGSVLFVAYTILFPSLIKLLMKKQLAQISKFQCGYWNLFCL</sequence>
<feature type="compositionally biased region" description="Basic residues" evidence="1">
    <location>
        <begin position="1"/>
        <end position="11"/>
    </location>
</feature>
<dbReference type="EMBL" id="OZ034821">
    <property type="protein sequence ID" value="CAL1409186.1"/>
    <property type="molecule type" value="Genomic_DNA"/>
</dbReference>
<reference evidence="3 4" key="1">
    <citation type="submission" date="2024-04" db="EMBL/GenBank/DDBJ databases">
        <authorList>
            <person name="Fracassetti M."/>
        </authorList>
    </citation>
    <scope>NUCLEOTIDE SEQUENCE [LARGE SCALE GENOMIC DNA]</scope>
</reference>
<keyword evidence="2" id="KW-0472">Membrane</keyword>
<keyword evidence="4" id="KW-1185">Reference proteome</keyword>
<feature type="compositionally biased region" description="Basic and acidic residues" evidence="1">
    <location>
        <begin position="12"/>
        <end position="31"/>
    </location>
</feature>
<feature type="region of interest" description="Disordered" evidence="1">
    <location>
        <begin position="1"/>
        <end position="31"/>
    </location>
</feature>